<dbReference type="GeneID" id="91102127"/>
<dbReference type="EMBL" id="CP144089">
    <property type="protein sequence ID" value="WWD05250.1"/>
    <property type="molecule type" value="Genomic_DNA"/>
</dbReference>
<dbReference type="Proteomes" id="UP001358614">
    <property type="component" value="Chromosome 1"/>
</dbReference>
<sequence>MTFTPLLSETSPHDRWISGCQAIFAGFVARAIELKIQPTIRRFWFTDQSSLLLPSLRSMVHSQQQHQHPIQNDNDNTSTSQDTILQTTLYQLLNSKQNKFTELSSSTSQSSDVIDQEWELTKAGKQTFRLIPKPTTSIDLATHHKQFIM</sequence>
<dbReference type="RefSeq" id="XP_066083217.1">
    <property type="nucleotide sequence ID" value="XM_066227120.1"/>
</dbReference>
<reference evidence="1 2" key="1">
    <citation type="submission" date="2024-01" db="EMBL/GenBank/DDBJ databases">
        <title>Comparative genomics of Cryptococcus and Kwoniella reveals pathogenesis evolution and contrasting modes of karyotype evolution via chromosome fusion or intercentromeric recombination.</title>
        <authorList>
            <person name="Coelho M.A."/>
            <person name="David-Palma M."/>
            <person name="Shea T."/>
            <person name="Bowers K."/>
            <person name="McGinley-Smith S."/>
            <person name="Mohammad A.W."/>
            <person name="Gnirke A."/>
            <person name="Yurkov A.M."/>
            <person name="Nowrousian M."/>
            <person name="Sun S."/>
            <person name="Cuomo C.A."/>
            <person name="Heitman J."/>
        </authorList>
    </citation>
    <scope>NUCLEOTIDE SEQUENCE [LARGE SCALE GENOMIC DNA]</scope>
    <source>
        <strain evidence="1 2">PYCC6329</strain>
    </source>
</reference>
<keyword evidence="2" id="KW-1185">Reference proteome</keyword>
<protein>
    <submittedName>
        <fullName evidence="1">Uncharacterized protein</fullName>
    </submittedName>
</protein>
<proteinExistence type="predicted"/>
<evidence type="ECO:0000313" key="1">
    <source>
        <dbReference type="EMBL" id="WWD05250.1"/>
    </source>
</evidence>
<accession>A0AAX4KI82</accession>
<name>A0AAX4KI82_9TREE</name>
<gene>
    <name evidence="1" type="ORF">V865_003323</name>
</gene>
<evidence type="ECO:0000313" key="2">
    <source>
        <dbReference type="Proteomes" id="UP001358614"/>
    </source>
</evidence>
<dbReference type="KEGG" id="ker:91102127"/>
<organism evidence="1 2">
    <name type="scientific">Kwoniella europaea PYCC6329</name>
    <dbReference type="NCBI Taxonomy" id="1423913"/>
    <lineage>
        <taxon>Eukaryota</taxon>
        <taxon>Fungi</taxon>
        <taxon>Dikarya</taxon>
        <taxon>Basidiomycota</taxon>
        <taxon>Agaricomycotina</taxon>
        <taxon>Tremellomycetes</taxon>
        <taxon>Tremellales</taxon>
        <taxon>Cryptococcaceae</taxon>
        <taxon>Kwoniella</taxon>
    </lineage>
</organism>
<dbReference type="AlphaFoldDB" id="A0AAX4KI82"/>